<reference evidence="3" key="1">
    <citation type="submission" date="2016-11" db="EMBL/GenBank/DDBJ databases">
        <authorList>
            <person name="Varghese N."/>
            <person name="Submissions S."/>
        </authorList>
    </citation>
    <scope>NUCLEOTIDE SEQUENCE [LARGE SCALE GENOMIC DNA]</scope>
    <source>
        <strain evidence="3">DSM 16219</strain>
    </source>
</reference>
<accession>A0A1M6PRB6</accession>
<sequence length="138" mass="16149">MEEAQLDEIEALKARIASLEAENKRLKDRIEKLKSGKEGFYTLKSGLSSLVDLGEITEKLPPEIPEHKKWKATDYPKDWPPKQKAAHYLETFWKNYPVSRSYFSNVKGGQSFYKYISRNNLFELLPDSFQLEFKKRMG</sequence>
<proteinExistence type="predicted"/>
<dbReference type="RefSeq" id="WP_073476868.1">
    <property type="nucleotide sequence ID" value="NZ_FQZU01000018.1"/>
</dbReference>
<feature type="coiled-coil region" evidence="1">
    <location>
        <begin position="2"/>
        <end position="36"/>
    </location>
</feature>
<organism evidence="2 3">
    <name type="scientific">Desulfatibacillum alkenivorans DSM 16219</name>
    <dbReference type="NCBI Taxonomy" id="1121393"/>
    <lineage>
        <taxon>Bacteria</taxon>
        <taxon>Pseudomonadati</taxon>
        <taxon>Thermodesulfobacteriota</taxon>
        <taxon>Desulfobacteria</taxon>
        <taxon>Desulfobacterales</taxon>
        <taxon>Desulfatibacillaceae</taxon>
        <taxon>Desulfatibacillum</taxon>
    </lineage>
</organism>
<evidence type="ECO:0000313" key="3">
    <source>
        <dbReference type="Proteomes" id="UP000183994"/>
    </source>
</evidence>
<keyword evidence="3" id="KW-1185">Reference proteome</keyword>
<evidence type="ECO:0000313" key="2">
    <source>
        <dbReference type="EMBL" id="SHK10475.1"/>
    </source>
</evidence>
<evidence type="ECO:0000256" key="1">
    <source>
        <dbReference type="SAM" id="Coils"/>
    </source>
</evidence>
<name>A0A1M6PRB6_9BACT</name>
<keyword evidence="1" id="KW-0175">Coiled coil</keyword>
<gene>
    <name evidence="2" type="ORF">SAMN02745216_02878</name>
</gene>
<protein>
    <submittedName>
        <fullName evidence="2">Uncharacterized protein</fullName>
    </submittedName>
</protein>
<dbReference type="EMBL" id="FQZU01000018">
    <property type="protein sequence ID" value="SHK10475.1"/>
    <property type="molecule type" value="Genomic_DNA"/>
</dbReference>
<dbReference type="STRING" id="1121393.SAMN02745216_02878"/>
<dbReference type="AlphaFoldDB" id="A0A1M6PRB6"/>
<dbReference type="Proteomes" id="UP000183994">
    <property type="component" value="Unassembled WGS sequence"/>
</dbReference>